<dbReference type="NCBIfam" id="TIGR01207">
    <property type="entry name" value="rmlA"/>
    <property type="match status" value="1"/>
</dbReference>
<dbReference type="PANTHER" id="PTHR43532:SF4">
    <property type="entry name" value="GLUCOSE-1-PHOSPHATE THYMIDYLYLTRANSFERASE 2"/>
    <property type="match status" value="1"/>
</dbReference>
<dbReference type="InterPro" id="IPR005907">
    <property type="entry name" value="G1P_thy_trans_s"/>
</dbReference>
<dbReference type="Proteomes" id="UP000018211">
    <property type="component" value="Unassembled WGS sequence"/>
</dbReference>
<evidence type="ECO:0000256" key="5">
    <source>
        <dbReference type="ARBA" id="ARBA00022695"/>
    </source>
</evidence>
<keyword evidence="6 10" id="KW-0479">Metal-binding</keyword>
<comment type="caution">
    <text evidence="12">The sequence shown here is derived from an EMBL/GenBank/DDBJ whole genome shotgun (WGS) entry which is preliminary data.</text>
</comment>
<evidence type="ECO:0000256" key="3">
    <source>
        <dbReference type="ARBA" id="ARBA00012461"/>
    </source>
</evidence>
<keyword evidence="5 10" id="KW-0548">Nucleotidyltransferase</keyword>
<evidence type="ECO:0000313" key="13">
    <source>
        <dbReference type="Proteomes" id="UP000018211"/>
    </source>
</evidence>
<evidence type="ECO:0000256" key="2">
    <source>
        <dbReference type="ARBA" id="ARBA00010480"/>
    </source>
</evidence>
<accession>A0AAV2VUC1</accession>
<organism evidence="12 13">
    <name type="scientific">Vibrio nigripulchritudo SOn1</name>
    <dbReference type="NCBI Taxonomy" id="1238450"/>
    <lineage>
        <taxon>Bacteria</taxon>
        <taxon>Pseudomonadati</taxon>
        <taxon>Pseudomonadota</taxon>
        <taxon>Gammaproteobacteria</taxon>
        <taxon>Vibrionales</taxon>
        <taxon>Vibrionaceae</taxon>
        <taxon>Vibrio</taxon>
    </lineage>
</organism>
<comment type="similarity">
    <text evidence="2 10">Belongs to the glucose-1-phosphate thymidylyltransferase family.</text>
</comment>
<dbReference type="EC" id="2.7.7.24" evidence="3 10"/>
<dbReference type="CDD" id="cd02538">
    <property type="entry name" value="G1P_TT_short"/>
    <property type="match status" value="1"/>
</dbReference>
<dbReference type="Gene3D" id="3.90.550.10">
    <property type="entry name" value="Spore Coat Polysaccharide Biosynthesis Protein SpsA, Chain A"/>
    <property type="match status" value="1"/>
</dbReference>
<dbReference type="InterPro" id="IPR029044">
    <property type="entry name" value="Nucleotide-diphossugar_trans"/>
</dbReference>
<comment type="catalytic activity">
    <reaction evidence="9 10">
        <text>dTTP + alpha-D-glucose 1-phosphate + H(+) = dTDP-alpha-D-glucose + diphosphate</text>
        <dbReference type="Rhea" id="RHEA:15225"/>
        <dbReference type="ChEBI" id="CHEBI:15378"/>
        <dbReference type="ChEBI" id="CHEBI:33019"/>
        <dbReference type="ChEBI" id="CHEBI:37568"/>
        <dbReference type="ChEBI" id="CHEBI:57477"/>
        <dbReference type="ChEBI" id="CHEBI:58601"/>
        <dbReference type="EC" id="2.7.7.24"/>
    </reaction>
</comment>
<reference evidence="12 13" key="1">
    <citation type="journal article" date="2013" name="ISME J.">
        <title>Comparative genomics of pathogenic lineages of Vibrio nigripulchritudo identifies virulence-associated traits.</title>
        <authorList>
            <person name="Goudenege D."/>
            <person name="Labreuche Y."/>
            <person name="Krin E."/>
            <person name="Ansquer D."/>
            <person name="Mangenot S."/>
            <person name="Calteau A."/>
            <person name="Medigue C."/>
            <person name="Mazel D."/>
            <person name="Polz M.F."/>
            <person name="Le Roux F."/>
        </authorList>
    </citation>
    <scope>NUCLEOTIDE SEQUENCE [LARGE SCALE GENOMIC DNA]</scope>
    <source>
        <strain evidence="12 13">SOn1</strain>
    </source>
</reference>
<proteinExistence type="inferred from homology"/>
<dbReference type="Pfam" id="PF00483">
    <property type="entry name" value="NTP_transferase"/>
    <property type="match status" value="1"/>
</dbReference>
<feature type="domain" description="Nucleotidyl transferase" evidence="11">
    <location>
        <begin position="2"/>
        <end position="238"/>
    </location>
</feature>
<dbReference type="EMBL" id="CAOF01000140">
    <property type="protein sequence ID" value="CCO48210.1"/>
    <property type="molecule type" value="Genomic_DNA"/>
</dbReference>
<evidence type="ECO:0000313" key="12">
    <source>
        <dbReference type="EMBL" id="CCO48210.1"/>
    </source>
</evidence>
<dbReference type="GO" id="GO:0046872">
    <property type="term" value="F:metal ion binding"/>
    <property type="evidence" value="ECO:0007669"/>
    <property type="project" value="UniProtKB-KW"/>
</dbReference>
<sequence length="292" mass="32629">MKGIILAGGTGTRLFPLTKGISKHLLAVYDKPMIYYPISTLMLAGIQEILIITAPEDLNNFKRLLGDGENFGIKIEYACQQKPNGIVEAFIIAEEYINGDSVCLILGDNIFYGQSFTNILLNAQKLSTGATILGYQVKDPERFGVVEFNEDLKILSIEEKPVRPKSNYAIPGLYFYDNQAVSFAKTIKPSSSGELEITSLNQIYLENDSLQLQLLGRGFAWLDTGTQESLHEASSFVQAIENVQGLKIACLEEIAWRKGWLTRERILEIAKPMLNCEYGHYLNYIVGNQSLE</sequence>
<comment type="function">
    <text evidence="8 10">Catalyzes the formation of dTDP-glucose, from dTTP and glucose 1-phosphate, as well as its pyrophosphorolysis.</text>
</comment>
<evidence type="ECO:0000256" key="10">
    <source>
        <dbReference type="RuleBase" id="RU003706"/>
    </source>
</evidence>
<protein>
    <recommendedName>
        <fullName evidence="3 10">Glucose-1-phosphate thymidylyltransferase</fullName>
        <ecNumber evidence="3 10">2.7.7.24</ecNumber>
    </recommendedName>
</protein>
<name>A0AAV2VUC1_9VIBR</name>
<keyword evidence="7 10" id="KW-0460">Magnesium</keyword>
<evidence type="ECO:0000256" key="6">
    <source>
        <dbReference type="ARBA" id="ARBA00022723"/>
    </source>
</evidence>
<dbReference type="RefSeq" id="WP_022612766.1">
    <property type="nucleotide sequence ID" value="NZ_LK391965.1"/>
</dbReference>
<evidence type="ECO:0000256" key="8">
    <source>
        <dbReference type="ARBA" id="ARBA00037065"/>
    </source>
</evidence>
<dbReference type="PANTHER" id="PTHR43532">
    <property type="entry name" value="GLUCOSE-1-PHOSPHATE THYMIDYLYLTRANSFERASE"/>
    <property type="match status" value="1"/>
</dbReference>
<dbReference type="AlphaFoldDB" id="A0AAV2VUC1"/>
<dbReference type="InterPro" id="IPR005835">
    <property type="entry name" value="NTP_transferase_dom"/>
</dbReference>
<keyword evidence="4 10" id="KW-0808">Transferase</keyword>
<evidence type="ECO:0000259" key="11">
    <source>
        <dbReference type="Pfam" id="PF00483"/>
    </source>
</evidence>
<evidence type="ECO:0000256" key="7">
    <source>
        <dbReference type="ARBA" id="ARBA00022842"/>
    </source>
</evidence>
<dbReference type="GO" id="GO:0008879">
    <property type="term" value="F:glucose-1-phosphate thymidylyltransferase activity"/>
    <property type="evidence" value="ECO:0007669"/>
    <property type="project" value="UniProtKB-EC"/>
</dbReference>
<evidence type="ECO:0000256" key="9">
    <source>
        <dbReference type="ARBA" id="ARBA00049336"/>
    </source>
</evidence>
<dbReference type="SUPFAM" id="SSF53448">
    <property type="entry name" value="Nucleotide-diphospho-sugar transferases"/>
    <property type="match status" value="1"/>
</dbReference>
<dbReference type="FunFam" id="3.90.550.10:FF:000023">
    <property type="entry name" value="Glucose-1-phosphate thymidylyltransferase"/>
    <property type="match status" value="1"/>
</dbReference>
<evidence type="ECO:0000256" key="1">
    <source>
        <dbReference type="ARBA" id="ARBA00001946"/>
    </source>
</evidence>
<gene>
    <name evidence="12" type="primary">rffH</name>
    <name evidence="12" type="ORF">VIBNISOn1_480009</name>
</gene>
<evidence type="ECO:0000256" key="4">
    <source>
        <dbReference type="ARBA" id="ARBA00022679"/>
    </source>
</evidence>
<comment type="cofactor">
    <cofactor evidence="1">
        <name>Mg(2+)</name>
        <dbReference type="ChEBI" id="CHEBI:18420"/>
    </cofactor>
</comment>